<feature type="domain" description="CRIM" evidence="2">
    <location>
        <begin position="7"/>
        <end position="80"/>
    </location>
</feature>
<feature type="non-terminal residue" evidence="3">
    <location>
        <position position="1"/>
    </location>
</feature>
<sequence length="128" mass="14464">LLIIFLGTATVQDLIGLIMYKYTAESLDPPLKDNLNHYCLMIAEDDGEVDTDFPALDRKEIITKFGFTSLALVEAISSKKITTENNLFSAHGFSRIKVDSIHAKMKVVYQSMVKKRRLLRTGGYFQCL</sequence>
<dbReference type="PANTHER" id="PTHR13335:SF1">
    <property type="entry name" value="TARGET OF RAPAMYCIN COMPLEX 2 SUBUNIT MAPKAP1"/>
    <property type="match status" value="1"/>
</dbReference>
<dbReference type="InterPro" id="IPR008828">
    <property type="entry name" value="Sin1/Avo1"/>
</dbReference>
<organism evidence="3 4">
    <name type="scientific">Nematostella vectensis</name>
    <name type="common">Starlet sea anemone</name>
    <dbReference type="NCBI Taxonomy" id="45351"/>
    <lineage>
        <taxon>Eukaryota</taxon>
        <taxon>Metazoa</taxon>
        <taxon>Cnidaria</taxon>
        <taxon>Anthozoa</taxon>
        <taxon>Hexacorallia</taxon>
        <taxon>Actiniaria</taxon>
        <taxon>Edwardsiidae</taxon>
        <taxon>Nematostella</taxon>
    </lineage>
</organism>
<evidence type="ECO:0000256" key="1">
    <source>
        <dbReference type="ARBA" id="ARBA00009407"/>
    </source>
</evidence>
<dbReference type="InterPro" id="IPR031567">
    <property type="entry name" value="CRIM_dom"/>
</dbReference>
<accession>A7RIQ5</accession>
<dbReference type="Pfam" id="PF16978">
    <property type="entry name" value="CRIM"/>
    <property type="match status" value="1"/>
</dbReference>
<evidence type="ECO:0000259" key="2">
    <source>
        <dbReference type="Pfam" id="PF16978"/>
    </source>
</evidence>
<keyword evidence="4" id="KW-1185">Reference proteome</keyword>
<dbReference type="Proteomes" id="UP000001593">
    <property type="component" value="Unassembled WGS sequence"/>
</dbReference>
<dbReference type="HOGENOM" id="CLU_1975541_0_0_1"/>
<reference evidence="3 4" key="1">
    <citation type="journal article" date="2007" name="Science">
        <title>Sea anemone genome reveals ancestral eumetazoan gene repertoire and genomic organization.</title>
        <authorList>
            <person name="Putnam N.H."/>
            <person name="Srivastava M."/>
            <person name="Hellsten U."/>
            <person name="Dirks B."/>
            <person name="Chapman J."/>
            <person name="Salamov A."/>
            <person name="Terry A."/>
            <person name="Shapiro H."/>
            <person name="Lindquist E."/>
            <person name="Kapitonov V.V."/>
            <person name="Jurka J."/>
            <person name="Genikhovich G."/>
            <person name="Grigoriev I.V."/>
            <person name="Lucas S.M."/>
            <person name="Steele R.E."/>
            <person name="Finnerty J.R."/>
            <person name="Technau U."/>
            <person name="Martindale M.Q."/>
            <person name="Rokhsar D.S."/>
        </authorList>
    </citation>
    <scope>NUCLEOTIDE SEQUENCE [LARGE SCALE GENOMIC DNA]</scope>
    <source>
        <strain evidence="4">CH2 X CH6</strain>
    </source>
</reference>
<comment type="similarity">
    <text evidence="1">Belongs to the SIN1 family.</text>
</comment>
<evidence type="ECO:0000313" key="4">
    <source>
        <dbReference type="Proteomes" id="UP000001593"/>
    </source>
</evidence>
<name>A7RIQ5_NEMVE</name>
<dbReference type="eggNOG" id="KOG3739">
    <property type="taxonomic scope" value="Eukaryota"/>
</dbReference>
<evidence type="ECO:0000313" key="3">
    <source>
        <dbReference type="EMBL" id="EDO48758.1"/>
    </source>
</evidence>
<dbReference type="InParanoid" id="A7RIQ5"/>
<protein>
    <recommendedName>
        <fullName evidence="2">CRIM domain-containing protein</fullName>
    </recommendedName>
</protein>
<dbReference type="EMBL" id="DS469512">
    <property type="protein sequence ID" value="EDO48758.1"/>
    <property type="molecule type" value="Genomic_DNA"/>
</dbReference>
<dbReference type="PANTHER" id="PTHR13335">
    <property type="entry name" value="TARGET OF RAPAMYCIN COMPLEX 2 SUBUNIT MAPKAP1"/>
    <property type="match status" value="1"/>
</dbReference>
<dbReference type="AlphaFoldDB" id="A7RIQ5"/>
<dbReference type="OMA" id="CLMIAED"/>
<proteinExistence type="inferred from homology"/>
<dbReference type="PhylomeDB" id="A7RIQ5"/>
<dbReference type="GO" id="GO:0031932">
    <property type="term" value="C:TORC2 complex"/>
    <property type="evidence" value="ECO:0007669"/>
    <property type="project" value="InterPro"/>
</dbReference>
<dbReference type="STRING" id="45351.A7RIQ5"/>
<gene>
    <name evidence="3" type="ORF">NEMVEDRAFT_v1g82732</name>
</gene>